<name>A0A7J6SNJ4_PEROL</name>
<evidence type="ECO:0000313" key="3">
    <source>
        <dbReference type="Proteomes" id="UP000574390"/>
    </source>
</evidence>
<organism evidence="2 3">
    <name type="scientific">Perkinsus olseni</name>
    <name type="common">Perkinsus atlanticus</name>
    <dbReference type="NCBI Taxonomy" id="32597"/>
    <lineage>
        <taxon>Eukaryota</taxon>
        <taxon>Sar</taxon>
        <taxon>Alveolata</taxon>
        <taxon>Perkinsozoa</taxon>
        <taxon>Perkinsea</taxon>
        <taxon>Perkinsida</taxon>
        <taxon>Perkinsidae</taxon>
        <taxon>Perkinsus</taxon>
    </lineage>
</organism>
<dbReference type="EMBL" id="JABANM010013413">
    <property type="protein sequence ID" value="KAF4734373.1"/>
    <property type="molecule type" value="Genomic_DNA"/>
</dbReference>
<protein>
    <submittedName>
        <fullName evidence="2">Uncharacterized protein</fullName>
    </submittedName>
</protein>
<comment type="caution">
    <text evidence="2">The sequence shown here is derived from an EMBL/GenBank/DDBJ whole genome shotgun (WGS) entry which is preliminary data.</text>
</comment>
<feature type="region of interest" description="Disordered" evidence="1">
    <location>
        <begin position="243"/>
        <end position="277"/>
    </location>
</feature>
<feature type="compositionally biased region" description="Polar residues" evidence="1">
    <location>
        <begin position="263"/>
        <end position="277"/>
    </location>
</feature>
<gene>
    <name evidence="2" type="ORF">FOZ62_030826</name>
</gene>
<reference evidence="2 3" key="1">
    <citation type="submission" date="2020-04" db="EMBL/GenBank/DDBJ databases">
        <title>Perkinsus olseni comparative genomics.</title>
        <authorList>
            <person name="Bogema D.R."/>
        </authorList>
    </citation>
    <scope>NUCLEOTIDE SEQUENCE [LARGE SCALE GENOMIC DNA]</scope>
    <source>
        <strain evidence="2">ATCC PRA-205</strain>
    </source>
</reference>
<feature type="non-terminal residue" evidence="2">
    <location>
        <position position="1"/>
    </location>
</feature>
<sequence>KHLKVESKRFRDIIKGSDQKVLFDTGMLFNKHSLNRTTKYMTPTERRRRREAMDITEGFRRAHESKKLPEVAFPGKKQDMIVLKKQHAEAAMNFNRISNKVTVQYIADPYTMLMNYKRSFKFLKLLKENNAPVLVIGSKNQGGVSWKNHFEGLQFSKARMDMSVIATASAHYHLIMCLDPVLYIKALHQINVPVMMVVTNRELSEHPEILESCDYLLPCPTARTDFMLRDIVASQVLTDTKPDLSIQTTTEQQPREDPGKSVNIPTAESVSVGSEWT</sequence>
<accession>A0A7J6SNJ4</accession>
<dbReference type="Proteomes" id="UP000574390">
    <property type="component" value="Unassembled WGS sequence"/>
</dbReference>
<evidence type="ECO:0000313" key="2">
    <source>
        <dbReference type="EMBL" id="KAF4734373.1"/>
    </source>
</evidence>
<proteinExistence type="predicted"/>
<dbReference type="AlphaFoldDB" id="A0A7J6SNJ4"/>
<evidence type="ECO:0000256" key="1">
    <source>
        <dbReference type="SAM" id="MobiDB-lite"/>
    </source>
</evidence>